<organism evidence="5">
    <name type="scientific">uncultured Sporomusa sp</name>
    <dbReference type="NCBI Taxonomy" id="307249"/>
    <lineage>
        <taxon>Bacteria</taxon>
        <taxon>Bacillati</taxon>
        <taxon>Bacillota</taxon>
        <taxon>Negativicutes</taxon>
        <taxon>Selenomonadales</taxon>
        <taxon>Sporomusaceae</taxon>
        <taxon>Sporomusa</taxon>
        <taxon>environmental samples</taxon>
    </lineage>
</organism>
<protein>
    <submittedName>
        <fullName evidence="5">Metallophosphoesterase</fullName>
    </submittedName>
</protein>
<dbReference type="SUPFAM" id="SSF56300">
    <property type="entry name" value="Metallo-dependent phosphatases"/>
    <property type="match status" value="1"/>
</dbReference>
<gene>
    <name evidence="5" type="ORF">KL86SPO_70017</name>
</gene>
<feature type="signal peptide" evidence="2">
    <location>
        <begin position="1"/>
        <end position="27"/>
    </location>
</feature>
<dbReference type="EMBL" id="FMJE01000007">
    <property type="protein sequence ID" value="SCM83159.1"/>
    <property type="molecule type" value="Genomic_DNA"/>
</dbReference>
<dbReference type="Pfam" id="PF16656">
    <property type="entry name" value="Pur_ac_phosph_N"/>
    <property type="match status" value="1"/>
</dbReference>
<name>A0A212M0I2_9FIRM</name>
<dbReference type="InterPro" id="IPR004843">
    <property type="entry name" value="Calcineurin-like_PHP"/>
</dbReference>
<dbReference type="GO" id="GO:0046872">
    <property type="term" value="F:metal ion binding"/>
    <property type="evidence" value="ECO:0007669"/>
    <property type="project" value="InterPro"/>
</dbReference>
<dbReference type="PANTHER" id="PTHR45867">
    <property type="entry name" value="PURPLE ACID PHOSPHATASE"/>
    <property type="match status" value="1"/>
</dbReference>
<dbReference type="InterPro" id="IPR015914">
    <property type="entry name" value="PAPs_N"/>
</dbReference>
<evidence type="ECO:0000313" key="5">
    <source>
        <dbReference type="EMBL" id="SCM83159.1"/>
    </source>
</evidence>
<feature type="domain" description="Purple acid phosphatase N-terminal" evidence="4">
    <location>
        <begin position="37"/>
        <end position="133"/>
    </location>
</feature>
<dbReference type="Gene3D" id="2.60.40.380">
    <property type="entry name" value="Purple acid phosphatase-like, N-terminal"/>
    <property type="match status" value="1"/>
</dbReference>
<dbReference type="AlphaFoldDB" id="A0A212M0I2"/>
<proteinExistence type="predicted"/>
<evidence type="ECO:0000259" key="4">
    <source>
        <dbReference type="Pfam" id="PF16656"/>
    </source>
</evidence>
<dbReference type="Gene3D" id="3.60.21.10">
    <property type="match status" value="1"/>
</dbReference>
<evidence type="ECO:0000256" key="2">
    <source>
        <dbReference type="SAM" id="SignalP"/>
    </source>
</evidence>
<dbReference type="PANTHER" id="PTHR45867:SF3">
    <property type="entry name" value="ACID PHOSPHATASE TYPE 7"/>
    <property type="match status" value="1"/>
</dbReference>
<dbReference type="InterPro" id="IPR029052">
    <property type="entry name" value="Metallo-depent_PP-like"/>
</dbReference>
<sequence>MRKPTRLLPVLLLIVMLLLGTSSALLAAAASGAAAVPEHITLTWEGDPATTQTITWRTGAAVIGGQVQYAEAAHSRLFPQRAINVAAGITGLHTNTGELGIHSVMLTGLKPGTRYIYRVGGPDGWSQSACFTTAPAMPRPFKFLVFGDSQSINYNVWGTTARNAYQANPDAVFFTNAGDLVDVGQDYAQWDKWFAAAKGLAAAIPAMPIAGNHESYTPERVFSMPVLFTAQFKLPPNGPAGLKGQVYSFDYGDVHFVMLDSQEGEQRQYVPDMLARQKEWLERDLQATRKKWKIAFIHRPLYNNKPGEGDPAIRKVFGPVFDNYQVDLVFTAHDHAYARTYPLYNGVKADGPVHGTVYVATGRSGTKTYKNLLAKEWHEFFHDPAAEPNYITVEVSESLLRLKAFTQSGALIDVWELKKTLTNPV</sequence>
<dbReference type="GO" id="GO:0003993">
    <property type="term" value="F:acid phosphatase activity"/>
    <property type="evidence" value="ECO:0007669"/>
    <property type="project" value="InterPro"/>
</dbReference>
<keyword evidence="1 2" id="KW-0732">Signal</keyword>
<dbReference type="InterPro" id="IPR008963">
    <property type="entry name" value="Purple_acid_Pase-like_N"/>
</dbReference>
<dbReference type="RefSeq" id="WP_288185653.1">
    <property type="nucleotide sequence ID" value="NZ_LT608335.1"/>
</dbReference>
<feature type="domain" description="Calcineurin-like phosphoesterase" evidence="3">
    <location>
        <begin position="141"/>
        <end position="337"/>
    </location>
</feature>
<evidence type="ECO:0000256" key="1">
    <source>
        <dbReference type="ARBA" id="ARBA00022729"/>
    </source>
</evidence>
<dbReference type="Pfam" id="PF00149">
    <property type="entry name" value="Metallophos"/>
    <property type="match status" value="1"/>
</dbReference>
<evidence type="ECO:0000259" key="3">
    <source>
        <dbReference type="Pfam" id="PF00149"/>
    </source>
</evidence>
<dbReference type="SUPFAM" id="SSF49363">
    <property type="entry name" value="Purple acid phosphatase, N-terminal domain"/>
    <property type="match status" value="1"/>
</dbReference>
<reference evidence="5" key="1">
    <citation type="submission" date="2016-08" db="EMBL/GenBank/DDBJ databases">
        <authorList>
            <person name="Seilhamer J.J."/>
        </authorList>
    </citation>
    <scope>NUCLEOTIDE SEQUENCE</scope>
    <source>
        <strain evidence="5">86</strain>
    </source>
</reference>
<feature type="chain" id="PRO_5038773750" evidence="2">
    <location>
        <begin position="28"/>
        <end position="425"/>
    </location>
</feature>
<accession>A0A212M0I2</accession>